<dbReference type="InterPro" id="IPR010664">
    <property type="entry name" value="LipoPS_assembly_LptC-rel"/>
</dbReference>
<feature type="transmembrane region" description="Helical" evidence="6">
    <location>
        <begin position="12"/>
        <end position="31"/>
    </location>
</feature>
<dbReference type="Proteomes" id="UP001556709">
    <property type="component" value="Unassembled WGS sequence"/>
</dbReference>
<evidence type="ECO:0000256" key="6">
    <source>
        <dbReference type="SAM" id="Phobius"/>
    </source>
</evidence>
<evidence type="ECO:0000256" key="3">
    <source>
        <dbReference type="ARBA" id="ARBA00022692"/>
    </source>
</evidence>
<keyword evidence="3 6" id="KW-0812">Transmembrane</keyword>
<dbReference type="InterPro" id="IPR052363">
    <property type="entry name" value="LPS_export_LptC"/>
</dbReference>
<evidence type="ECO:0000256" key="4">
    <source>
        <dbReference type="ARBA" id="ARBA00022989"/>
    </source>
</evidence>
<dbReference type="RefSeq" id="WP_367957937.1">
    <property type="nucleotide sequence ID" value="NZ_JBAKFK010000001.1"/>
</dbReference>
<comment type="caution">
    <text evidence="7">The sequence shown here is derived from an EMBL/GenBank/DDBJ whole genome shotgun (WGS) entry which is preliminary data.</text>
</comment>
<keyword evidence="8" id="KW-1185">Reference proteome</keyword>
<dbReference type="PANTHER" id="PTHR37481">
    <property type="entry name" value="LIPOPOLYSACCHARIDE EXPORT SYSTEM PROTEIN LPTC"/>
    <property type="match status" value="1"/>
</dbReference>
<protein>
    <submittedName>
        <fullName evidence="7">LPS export ABC transporter periplasmic protein LptC</fullName>
    </submittedName>
</protein>
<accession>A0ABV3TAA9</accession>
<evidence type="ECO:0000313" key="8">
    <source>
        <dbReference type="Proteomes" id="UP001556709"/>
    </source>
</evidence>
<keyword evidence="5 6" id="KW-0472">Membrane</keyword>
<dbReference type="Gene3D" id="2.60.450.10">
    <property type="entry name" value="Lipopolysaccharide (LPS) transport protein A like domain"/>
    <property type="match status" value="1"/>
</dbReference>
<keyword evidence="1" id="KW-1003">Cell membrane</keyword>
<evidence type="ECO:0000256" key="1">
    <source>
        <dbReference type="ARBA" id="ARBA00022475"/>
    </source>
</evidence>
<dbReference type="PANTHER" id="PTHR37481:SF1">
    <property type="entry name" value="LIPOPOLYSACCHARIDE EXPORT SYSTEM PROTEIN LPTC"/>
    <property type="match status" value="1"/>
</dbReference>
<evidence type="ECO:0000256" key="2">
    <source>
        <dbReference type="ARBA" id="ARBA00022519"/>
    </source>
</evidence>
<reference evidence="7 8" key="1">
    <citation type="submission" date="2024-02" db="EMBL/GenBank/DDBJ databases">
        <title>New especies of Spiribacter isolated from saline water.</title>
        <authorList>
            <person name="Leon M.J."/>
            <person name="De La Haba R."/>
            <person name="Sanchez-Porro C."/>
            <person name="Ventosa A."/>
        </authorList>
    </citation>
    <scope>NUCLEOTIDE SEQUENCE [LARGE SCALE GENOMIC DNA]</scope>
    <source>
        <strain evidence="8">ag22IC6-390</strain>
    </source>
</reference>
<keyword evidence="4 6" id="KW-1133">Transmembrane helix</keyword>
<dbReference type="EMBL" id="JBAKFM010000001">
    <property type="protein sequence ID" value="MEX0468562.1"/>
    <property type="molecule type" value="Genomic_DNA"/>
</dbReference>
<evidence type="ECO:0000256" key="5">
    <source>
        <dbReference type="ARBA" id="ARBA00023136"/>
    </source>
</evidence>
<dbReference type="InterPro" id="IPR026265">
    <property type="entry name" value="LptC"/>
</dbReference>
<dbReference type="NCBIfam" id="TIGR04409">
    <property type="entry name" value="LptC_YrbK"/>
    <property type="match status" value="1"/>
</dbReference>
<proteinExistence type="predicted"/>
<keyword evidence="2" id="KW-0997">Cell inner membrane</keyword>
<name>A0ABV3TAA9_9GAMM</name>
<gene>
    <name evidence="7" type="primary">lptC</name>
    <name evidence="7" type="ORF">V6X73_02265</name>
</gene>
<evidence type="ECO:0000313" key="7">
    <source>
        <dbReference type="EMBL" id="MEX0468562.1"/>
    </source>
</evidence>
<organism evidence="7 8">
    <name type="scientific">Spiribacter pallidus</name>
    <dbReference type="NCBI Taxonomy" id="1987936"/>
    <lineage>
        <taxon>Bacteria</taxon>
        <taxon>Pseudomonadati</taxon>
        <taxon>Pseudomonadota</taxon>
        <taxon>Gammaproteobacteria</taxon>
        <taxon>Chromatiales</taxon>
        <taxon>Ectothiorhodospiraceae</taxon>
        <taxon>Spiribacter</taxon>
    </lineage>
</organism>
<dbReference type="Pfam" id="PF06835">
    <property type="entry name" value="LptC"/>
    <property type="match status" value="1"/>
</dbReference>
<sequence length="193" mass="21691">MRHSPWLRPEPGHWAGLLAVFAIAAIALWQWQDRPSPAPARAPDSDQLEAYAREVRLQASDENGAVTWQVEAPTARYFERPARWALDTPRWVLATADGPPWRGRSRLARSMLDTDRVEVIGDVIMQRMQPAGVTRLETAYLKVRPGRSQARTPAAVSLHGPGYDVDAIGARLWLDEERLELLDDVAGHYQPAR</sequence>